<dbReference type="PANTHER" id="PTHR37023">
    <property type="entry name" value="TRANSPOSASE"/>
    <property type="match status" value="1"/>
</dbReference>
<dbReference type="GO" id="GO:0006313">
    <property type="term" value="P:DNA transposition"/>
    <property type="evidence" value="ECO:0007669"/>
    <property type="project" value="InterPro"/>
</dbReference>
<feature type="domain" description="Transposase zinc-binding" evidence="2">
    <location>
        <begin position="15"/>
        <end position="105"/>
    </location>
</feature>
<evidence type="ECO:0000259" key="1">
    <source>
        <dbReference type="Pfam" id="PF04986"/>
    </source>
</evidence>
<evidence type="ECO:0000313" key="4">
    <source>
        <dbReference type="Proteomes" id="UP000516656"/>
    </source>
</evidence>
<dbReference type="InterPro" id="IPR054832">
    <property type="entry name" value="transpos_IS91"/>
</dbReference>
<dbReference type="GO" id="GO:0004803">
    <property type="term" value="F:transposase activity"/>
    <property type="evidence" value="ECO:0007669"/>
    <property type="project" value="InterPro"/>
</dbReference>
<dbReference type="Proteomes" id="UP000516656">
    <property type="component" value="Plasmid unnamed2"/>
</dbReference>
<dbReference type="RefSeq" id="WP_191169584.1">
    <property type="nucleotide sequence ID" value="NZ_CP061865.1"/>
</dbReference>
<sequence>MHVPRATKLIFNKDEAWEKYLTHCGDNITTNQIECIEKMLACGTSKVGSKHYECENPYCEHRKVIYNSCKSKACSSCGVMLTEKWIAKQLSILPKCEYQHMTLTMPDKLWPIFRLNPWLINLLYRCAVSAFLSFAKKRGIEIGQFCVVHTFGRQLNWNVHFHLSVTRGGVNLKTKRWGNIYFNAAMVEQHWKQQVVSFLRDHYNALNTKHDNYQHIRDFRGWSQFLSSQYSRKWRIHLAKKTEDVGPTVRYLGRYFKRPPIAASRLRHYQGGDVHFVYKDHRDNCYKTLVLSQIEMIERLVSHIPAEKNFRAIRYYGFLSNRKQGEALPLVYDLLDQEEPVEPKPLNYAQMMHHLVGIDPYKCILCSGRMCFVKMEMGLKGHELVTLRKATIREKRRLHYRSLGMICLKYGKKPKTV</sequence>
<organism evidence="3 4">
    <name type="scientific">Photobacterium damsela subsp. piscicida</name>
    <name type="common">Pasteurella piscicida</name>
    <dbReference type="NCBI Taxonomy" id="38294"/>
    <lineage>
        <taxon>Bacteria</taxon>
        <taxon>Pseudomonadati</taxon>
        <taxon>Pseudomonadota</taxon>
        <taxon>Gammaproteobacteria</taxon>
        <taxon>Vibrionales</taxon>
        <taxon>Vibrionaceae</taxon>
        <taxon>Photobacterium</taxon>
    </lineage>
</organism>
<dbReference type="PANTHER" id="PTHR37023:SF1">
    <property type="entry name" value="ISSOD25 TRANSPOSASE TNPA_ISSOD25"/>
    <property type="match status" value="1"/>
</dbReference>
<accession>A0A7L8AAL2</accession>
<dbReference type="Pfam" id="PF14319">
    <property type="entry name" value="Zn_Tnp_IS91"/>
    <property type="match status" value="1"/>
</dbReference>
<dbReference type="NCBIfam" id="NF033538">
    <property type="entry name" value="transpos_IS91"/>
    <property type="match status" value="1"/>
</dbReference>
<name>A0A7L8AAL2_PHODP</name>
<dbReference type="Pfam" id="PF04986">
    <property type="entry name" value="Y2_Tnp"/>
    <property type="match status" value="1"/>
</dbReference>
<dbReference type="EMBL" id="CP061858">
    <property type="protein sequence ID" value="QOD59088.1"/>
    <property type="molecule type" value="Genomic_DNA"/>
</dbReference>
<evidence type="ECO:0000259" key="2">
    <source>
        <dbReference type="Pfam" id="PF14319"/>
    </source>
</evidence>
<proteinExistence type="predicted"/>
<dbReference type="GO" id="GO:0003677">
    <property type="term" value="F:DNA binding"/>
    <property type="evidence" value="ECO:0007669"/>
    <property type="project" value="InterPro"/>
</dbReference>
<protein>
    <submittedName>
        <fullName evidence="3">IS91 family transposase</fullName>
    </submittedName>
</protein>
<evidence type="ECO:0000313" key="3">
    <source>
        <dbReference type="EMBL" id="QOD59088.1"/>
    </source>
</evidence>
<dbReference type="InterPro" id="IPR007069">
    <property type="entry name" value="Transposase_32"/>
</dbReference>
<reference evidence="3 4" key="1">
    <citation type="submission" date="2020-09" db="EMBL/GenBank/DDBJ databases">
        <title>Complete, closed and curated genome sequences of Photobacterium damselae subsp. piscicida isolates from Australia indicate localised evolution and additional plasmid-borne pathogenicity mechanisms.</title>
        <authorList>
            <person name="Baseggio L."/>
            <person name="Silayeva O."/>
            <person name="Buller N."/>
            <person name="Landos M."/>
            <person name="Engelstaedter J."/>
            <person name="Barnes A.C."/>
        </authorList>
    </citation>
    <scope>NUCLEOTIDE SEQUENCE [LARGE SCALE GENOMIC DNA]</scope>
    <source>
        <strain evidence="3 4">AS-16-0540-1</strain>
        <plasmid evidence="3 4">unnamed2</plasmid>
    </source>
</reference>
<geneLocation type="plasmid" evidence="3 4">
    <name>unnamed2</name>
</geneLocation>
<keyword evidence="3" id="KW-0614">Plasmid</keyword>
<feature type="domain" description="Transposase IS801/IS1294" evidence="1">
    <location>
        <begin position="143"/>
        <end position="323"/>
    </location>
</feature>
<dbReference type="AlphaFoldDB" id="A0A7L8AAL2"/>
<dbReference type="InterPro" id="IPR026889">
    <property type="entry name" value="Zn_Tnp"/>
</dbReference>
<gene>
    <name evidence="3" type="ORF">IC627_23005</name>
</gene>